<dbReference type="Gene3D" id="3.40.50.1010">
    <property type="entry name" value="5'-nuclease"/>
    <property type="match status" value="1"/>
</dbReference>
<evidence type="ECO:0000313" key="5">
    <source>
        <dbReference type="Proteomes" id="UP000597762"/>
    </source>
</evidence>
<dbReference type="SUPFAM" id="SSF88723">
    <property type="entry name" value="PIN domain-like"/>
    <property type="match status" value="1"/>
</dbReference>
<name>A0A812CPS3_ACAPH</name>
<feature type="domain" description="WW" evidence="3">
    <location>
        <begin position="6"/>
        <end position="41"/>
    </location>
</feature>
<keyword evidence="2" id="KW-0472">Membrane</keyword>
<feature type="region of interest" description="Disordered" evidence="1">
    <location>
        <begin position="47"/>
        <end position="82"/>
    </location>
</feature>
<dbReference type="EMBL" id="CAHIKZ030001774">
    <property type="protein sequence ID" value="CAE1274262.1"/>
    <property type="molecule type" value="Genomic_DNA"/>
</dbReference>
<dbReference type="CDD" id="cd00201">
    <property type="entry name" value="WW"/>
    <property type="match status" value="1"/>
</dbReference>
<dbReference type="InterPro" id="IPR002716">
    <property type="entry name" value="PIN_dom"/>
</dbReference>
<dbReference type="InterPro" id="IPR001202">
    <property type="entry name" value="WW_dom"/>
</dbReference>
<evidence type="ECO:0000259" key="3">
    <source>
        <dbReference type="PROSITE" id="PS50020"/>
    </source>
</evidence>
<evidence type="ECO:0000313" key="4">
    <source>
        <dbReference type="EMBL" id="CAE1274262.1"/>
    </source>
</evidence>
<dbReference type="Pfam" id="PF00397">
    <property type="entry name" value="WW"/>
    <property type="match status" value="1"/>
</dbReference>
<dbReference type="InterPro" id="IPR036020">
    <property type="entry name" value="WW_dom_sf"/>
</dbReference>
<keyword evidence="5" id="KW-1185">Reference proteome</keyword>
<keyword evidence="2" id="KW-0812">Transmembrane</keyword>
<dbReference type="Pfam" id="PF13638">
    <property type="entry name" value="PIN_4"/>
    <property type="match status" value="1"/>
</dbReference>
<feature type="compositionally biased region" description="Basic and acidic residues" evidence="1">
    <location>
        <begin position="47"/>
        <end position="57"/>
    </location>
</feature>
<organism evidence="4 5">
    <name type="scientific">Acanthosepion pharaonis</name>
    <name type="common">Pharaoh cuttlefish</name>
    <name type="synonym">Sepia pharaonis</name>
    <dbReference type="NCBI Taxonomy" id="158019"/>
    <lineage>
        <taxon>Eukaryota</taxon>
        <taxon>Metazoa</taxon>
        <taxon>Spiralia</taxon>
        <taxon>Lophotrochozoa</taxon>
        <taxon>Mollusca</taxon>
        <taxon>Cephalopoda</taxon>
        <taxon>Coleoidea</taxon>
        <taxon>Decapodiformes</taxon>
        <taxon>Sepiida</taxon>
        <taxon>Sepiina</taxon>
        <taxon>Sepiidae</taxon>
        <taxon>Acanthosepion</taxon>
    </lineage>
</organism>
<proteinExistence type="predicted"/>
<dbReference type="SUPFAM" id="SSF51045">
    <property type="entry name" value="WW domain"/>
    <property type="match status" value="1"/>
</dbReference>
<dbReference type="SMART" id="SM00456">
    <property type="entry name" value="WW"/>
    <property type="match status" value="1"/>
</dbReference>
<reference evidence="4" key="1">
    <citation type="submission" date="2021-01" db="EMBL/GenBank/DDBJ databases">
        <authorList>
            <person name="Li R."/>
            <person name="Bekaert M."/>
        </authorList>
    </citation>
    <scope>NUCLEOTIDE SEQUENCE</scope>
    <source>
        <strain evidence="4">Farmed</strain>
    </source>
</reference>
<dbReference type="Proteomes" id="UP000597762">
    <property type="component" value="Unassembled WGS sequence"/>
</dbReference>
<dbReference type="PANTHER" id="PTHR16161:SF0">
    <property type="entry name" value="TRANSCRIPTIONAL PROTEIN SWT1"/>
    <property type="match status" value="1"/>
</dbReference>
<dbReference type="InterPro" id="IPR029060">
    <property type="entry name" value="PIN-like_dom_sf"/>
</dbReference>
<feature type="transmembrane region" description="Helical" evidence="2">
    <location>
        <begin position="449"/>
        <end position="470"/>
    </location>
</feature>
<feature type="compositionally biased region" description="Low complexity" evidence="1">
    <location>
        <begin position="58"/>
        <end position="68"/>
    </location>
</feature>
<dbReference type="AlphaFoldDB" id="A0A812CPS3"/>
<feature type="transmembrane region" description="Helical" evidence="2">
    <location>
        <begin position="425"/>
        <end position="442"/>
    </location>
</feature>
<gene>
    <name evidence="4" type="ORF">SPHA_38734</name>
</gene>
<dbReference type="Gene3D" id="2.20.70.10">
    <property type="match status" value="1"/>
</dbReference>
<protein>
    <recommendedName>
        <fullName evidence="3">WW domain-containing protein</fullName>
    </recommendedName>
</protein>
<dbReference type="PROSITE" id="PS50020">
    <property type="entry name" value="WW_DOMAIN_2"/>
    <property type="match status" value="1"/>
</dbReference>
<sequence length="637" mass="71894">MPKKKEKLPPGWLKRESKSYPGKFYYFHKTTGRTTWLLPTDEEPFQIKKTENKKSKSSDACTSKSSAKISQKSLSAKEKRETMFPRAVRQTCTAEQFLPFQPVAPEIKNSNLVPVFGENEMPFNNQNISASDSFHIPDNYHHHIEDSSQPMEVDNTFGSDMVNYIVKLRKDMSSERFNTVTGDLTKHFEMDTSNSIDHTAQPQVTYVVLDTNTLVNAGDLAVIKYICDGKYTDECHLPYIIIPWVVMQELDVLKSRSKQKPDTAERAQRAIVFLSSYFTKKHPQVIGQTLKEVYPNGKVILYSNDVNLCNKTLINGISAFNKTAICSALSKLSGITADNCDQKRCVSYSQESIKEAICSRKIDVYHNDISQTTNVAPQLNLVNQISKKLKEILKGVLGLILETEMKAAFNEMWLKIIKVQPPWELNNILYFSILSVSFYSYLSHSIHNGICLVLIIFVSIYIQIIDIIMFTDVLEELPTKNCLDSPMVPEPSLSTDFAMSIALTKFQKVWEIFNSYCQEVECALQSGASPETCQQVLVTLQTSIPMMEITYNQFSSCLGLSAVDIPKEVNMFTVLAEQLNAILPQLGCQDNNPLVNCVHLQTLFSNPEKQGMLTNGLAQLEVMIRGLHTYQGHLVGT</sequence>
<accession>A0A812CPS3</accession>
<dbReference type="InterPro" id="IPR052626">
    <property type="entry name" value="SWT1_Regulator"/>
</dbReference>
<dbReference type="GO" id="GO:0005634">
    <property type="term" value="C:nucleus"/>
    <property type="evidence" value="ECO:0007669"/>
    <property type="project" value="TreeGrafter"/>
</dbReference>
<dbReference type="PANTHER" id="PTHR16161">
    <property type="entry name" value="TRANSCRIPTIONAL PROTEIN SWT1"/>
    <property type="match status" value="1"/>
</dbReference>
<comment type="caution">
    <text evidence="4">The sequence shown here is derived from an EMBL/GenBank/DDBJ whole genome shotgun (WGS) entry which is preliminary data.</text>
</comment>
<dbReference type="OrthoDB" id="548295at2759"/>
<evidence type="ECO:0000256" key="1">
    <source>
        <dbReference type="SAM" id="MobiDB-lite"/>
    </source>
</evidence>
<evidence type="ECO:0000256" key="2">
    <source>
        <dbReference type="SAM" id="Phobius"/>
    </source>
</evidence>
<keyword evidence="2" id="KW-1133">Transmembrane helix</keyword>